<comment type="cofactor">
    <cofactor evidence="11">
        <name>Mg(2+)</name>
        <dbReference type="ChEBI" id="CHEBI:18420"/>
    </cofactor>
    <cofactor evidence="11">
        <name>Mn(2+)</name>
        <dbReference type="ChEBI" id="CHEBI:29035"/>
    </cofactor>
    <text evidence="11">Binds 2 divalent metal cations per subunit. Magnesium or manganese.</text>
</comment>
<dbReference type="Gene3D" id="3.90.870.10">
    <property type="entry name" value="DHBP synthase"/>
    <property type="match status" value="1"/>
</dbReference>
<comment type="subunit">
    <text evidence="11">Homodimer.</text>
</comment>
<comment type="pathway">
    <text evidence="4 11">Cofactor biosynthesis; riboflavin biosynthesis; 2-hydroxy-3-oxobutyl phosphate from D-ribulose 5-phosphate: step 1/1.</text>
</comment>
<evidence type="ECO:0000313" key="12">
    <source>
        <dbReference type="EMBL" id="PKG23403.1"/>
    </source>
</evidence>
<evidence type="ECO:0000256" key="5">
    <source>
        <dbReference type="ARBA" id="ARBA00005520"/>
    </source>
</evidence>
<evidence type="ECO:0000256" key="10">
    <source>
        <dbReference type="ARBA" id="ARBA00023239"/>
    </source>
</evidence>
<evidence type="ECO:0000313" key="13">
    <source>
        <dbReference type="Proteomes" id="UP000233375"/>
    </source>
</evidence>
<comment type="caution">
    <text evidence="12">The sequence shown here is derived from an EMBL/GenBank/DDBJ whole genome shotgun (WGS) entry which is preliminary data.</text>
</comment>
<dbReference type="UniPathway" id="UPA00275">
    <property type="reaction ID" value="UER00399"/>
</dbReference>
<evidence type="ECO:0000256" key="9">
    <source>
        <dbReference type="ARBA" id="ARBA00023211"/>
    </source>
</evidence>
<dbReference type="Proteomes" id="UP000233375">
    <property type="component" value="Unassembled WGS sequence"/>
</dbReference>
<sequence length="208" mass="23132">MFHSIKEALADLQKGKVVIVCDDENRENEGDFIGLSEFATPEMINFMAKEGRGLICVPIQKELADHLELAPMVAKNNDPRQTAFTVSIDHKETTTGISAFERAFTIQKMMDKEAKAHEFTRPGHIFPLIAANGGVLERNGHTEAAIDLAELAGSPVKSGVICEILNEDGTMARVNELGEISKKFDLKMITIKDLVEYKKTIFRKEEII</sequence>
<dbReference type="FunFam" id="3.90.870.10:FF:000001">
    <property type="entry name" value="Riboflavin biosynthesis protein RibBA"/>
    <property type="match status" value="1"/>
</dbReference>
<comment type="similarity">
    <text evidence="11">Belongs to the DHBP synthase family.</text>
</comment>
<dbReference type="GO" id="GO:0046872">
    <property type="term" value="F:metal ion binding"/>
    <property type="evidence" value="ECO:0007669"/>
    <property type="project" value="UniProtKB-KW"/>
</dbReference>
<dbReference type="EMBL" id="PISE01000025">
    <property type="protein sequence ID" value="PKG23403.1"/>
    <property type="molecule type" value="Genomic_DNA"/>
</dbReference>
<keyword evidence="13" id="KW-1185">Reference proteome</keyword>
<organism evidence="12 13">
    <name type="scientific">Niallia nealsonii</name>
    <dbReference type="NCBI Taxonomy" id="115979"/>
    <lineage>
        <taxon>Bacteria</taxon>
        <taxon>Bacillati</taxon>
        <taxon>Bacillota</taxon>
        <taxon>Bacilli</taxon>
        <taxon>Bacillales</taxon>
        <taxon>Bacillaceae</taxon>
        <taxon>Niallia</taxon>
    </lineage>
</organism>
<gene>
    <name evidence="12" type="primary">ribB</name>
    <name evidence="12" type="ORF">CWS01_12375</name>
</gene>
<evidence type="ECO:0000256" key="7">
    <source>
        <dbReference type="ARBA" id="ARBA00022723"/>
    </source>
</evidence>
<dbReference type="InterPro" id="IPR000422">
    <property type="entry name" value="DHBP_synthase_RibB"/>
</dbReference>
<dbReference type="EC" id="4.1.99.12" evidence="11"/>
<reference evidence="12 13" key="1">
    <citation type="journal article" date="2003" name="Int. J. Syst. Evol. Microbiol.">
        <title>Bacillus nealsonii sp. nov., isolated from a spacecraft-assembly facility, whose spores are gamma-radiation resistant.</title>
        <authorList>
            <person name="Venkateswaran K."/>
            <person name="Kempf M."/>
            <person name="Chen F."/>
            <person name="Satomi M."/>
            <person name="Nicholson W."/>
            <person name="Kern R."/>
        </authorList>
    </citation>
    <scope>NUCLEOTIDE SEQUENCE [LARGE SCALE GENOMIC DNA]</scope>
    <source>
        <strain evidence="12 13">FO-92</strain>
    </source>
</reference>
<evidence type="ECO:0000256" key="6">
    <source>
        <dbReference type="ARBA" id="ARBA00022619"/>
    </source>
</evidence>
<dbReference type="Pfam" id="PF00926">
    <property type="entry name" value="DHBP_synthase"/>
    <property type="match status" value="1"/>
</dbReference>
<dbReference type="NCBIfam" id="TIGR00506">
    <property type="entry name" value="ribB"/>
    <property type="match status" value="1"/>
</dbReference>
<evidence type="ECO:0000256" key="1">
    <source>
        <dbReference type="ARBA" id="ARBA00000141"/>
    </source>
</evidence>
<evidence type="ECO:0000256" key="3">
    <source>
        <dbReference type="ARBA" id="ARBA00002284"/>
    </source>
</evidence>
<dbReference type="AlphaFoldDB" id="A0A2N0Z1M0"/>
<keyword evidence="8 11" id="KW-0460">Magnesium</keyword>
<dbReference type="GO" id="GO:0003935">
    <property type="term" value="F:GTP cyclohydrolase II activity"/>
    <property type="evidence" value="ECO:0007669"/>
    <property type="project" value="TreeGrafter"/>
</dbReference>
<name>A0A2N0Z1M0_9BACI</name>
<dbReference type="InterPro" id="IPR017945">
    <property type="entry name" value="DHBP_synth_RibB-like_a/b_dom"/>
</dbReference>
<dbReference type="GO" id="GO:0005829">
    <property type="term" value="C:cytosol"/>
    <property type="evidence" value="ECO:0007669"/>
    <property type="project" value="TreeGrafter"/>
</dbReference>
<accession>A0A2N0Z1M0</accession>
<comment type="function">
    <text evidence="3 11">Catalyzes the conversion of D-ribulose 5-phosphate to formate and 3,4-dihydroxy-2-butanone 4-phosphate.</text>
</comment>
<dbReference type="PANTHER" id="PTHR21327">
    <property type="entry name" value="GTP CYCLOHYDROLASE II-RELATED"/>
    <property type="match status" value="1"/>
</dbReference>
<evidence type="ECO:0000256" key="8">
    <source>
        <dbReference type="ARBA" id="ARBA00022842"/>
    </source>
</evidence>
<keyword evidence="7 11" id="KW-0479">Metal-binding</keyword>
<comment type="similarity">
    <text evidence="5">In the N-terminal section; belongs to the DHBP synthase family.</text>
</comment>
<keyword evidence="10 11" id="KW-0456">Lyase</keyword>
<proteinExistence type="inferred from homology"/>
<dbReference type="GO" id="GO:0009231">
    <property type="term" value="P:riboflavin biosynthetic process"/>
    <property type="evidence" value="ECO:0007669"/>
    <property type="project" value="UniProtKB-UniPathway"/>
</dbReference>
<dbReference type="PANTHER" id="PTHR21327:SF18">
    <property type="entry name" value="3,4-DIHYDROXY-2-BUTANONE 4-PHOSPHATE SYNTHASE"/>
    <property type="match status" value="1"/>
</dbReference>
<comment type="catalytic activity">
    <reaction evidence="1 11">
        <text>D-ribulose 5-phosphate = (2S)-2-hydroxy-3-oxobutyl phosphate + formate + H(+)</text>
        <dbReference type="Rhea" id="RHEA:18457"/>
        <dbReference type="ChEBI" id="CHEBI:15378"/>
        <dbReference type="ChEBI" id="CHEBI:15740"/>
        <dbReference type="ChEBI" id="CHEBI:58121"/>
        <dbReference type="ChEBI" id="CHEBI:58830"/>
        <dbReference type="EC" id="4.1.99.12"/>
    </reaction>
</comment>
<keyword evidence="6 11" id="KW-0686">Riboflavin biosynthesis</keyword>
<dbReference type="SUPFAM" id="SSF55821">
    <property type="entry name" value="YrdC/RibB"/>
    <property type="match status" value="1"/>
</dbReference>
<comment type="cofactor">
    <cofactor evidence="2">
        <name>Mn(2+)</name>
        <dbReference type="ChEBI" id="CHEBI:29035"/>
    </cofactor>
</comment>
<dbReference type="OrthoDB" id="9793111at2"/>
<evidence type="ECO:0000256" key="2">
    <source>
        <dbReference type="ARBA" id="ARBA00001936"/>
    </source>
</evidence>
<evidence type="ECO:0000256" key="11">
    <source>
        <dbReference type="RuleBase" id="RU003843"/>
    </source>
</evidence>
<protein>
    <recommendedName>
        <fullName evidence="11">3,4-dihydroxy-2-butanone 4-phosphate synthase</fullName>
        <shortName evidence="11">DHBP synthase</shortName>
        <ecNumber evidence="11">4.1.99.12</ecNumber>
    </recommendedName>
</protein>
<evidence type="ECO:0000256" key="4">
    <source>
        <dbReference type="ARBA" id="ARBA00004904"/>
    </source>
</evidence>
<keyword evidence="9 11" id="KW-0464">Manganese</keyword>
<dbReference type="GO" id="GO:0008686">
    <property type="term" value="F:3,4-dihydroxy-2-butanone-4-phosphate synthase activity"/>
    <property type="evidence" value="ECO:0007669"/>
    <property type="project" value="UniProtKB-EC"/>
</dbReference>